<keyword evidence="1" id="KW-0863">Zinc-finger</keyword>
<feature type="region of interest" description="Disordered" evidence="2">
    <location>
        <begin position="1"/>
        <end position="52"/>
    </location>
</feature>
<feature type="compositionally biased region" description="Basic and acidic residues" evidence="2">
    <location>
        <begin position="463"/>
        <end position="489"/>
    </location>
</feature>
<dbReference type="STRING" id="1314674.A0A0D7BA89"/>
<dbReference type="PANTHER" id="PTHR23041:SF78">
    <property type="entry name" value="E3 UBIQUITIN-PROTEIN LIGASE RNF4"/>
    <property type="match status" value="1"/>
</dbReference>
<dbReference type="SMART" id="SM00184">
    <property type="entry name" value="RING"/>
    <property type="match status" value="1"/>
</dbReference>
<feature type="non-terminal residue" evidence="4">
    <location>
        <position position="1"/>
    </location>
</feature>
<dbReference type="Proteomes" id="UP000054007">
    <property type="component" value="Unassembled WGS sequence"/>
</dbReference>
<dbReference type="InterPro" id="IPR001841">
    <property type="entry name" value="Znf_RING"/>
</dbReference>
<dbReference type="OrthoDB" id="6105938at2759"/>
<evidence type="ECO:0000313" key="4">
    <source>
        <dbReference type="EMBL" id="KIY67458.1"/>
    </source>
</evidence>
<protein>
    <recommendedName>
        <fullName evidence="3">RING-type domain-containing protein</fullName>
    </recommendedName>
</protein>
<keyword evidence="1" id="KW-0479">Metal-binding</keyword>
<sequence length="526" mass="58390">MADVAGPSRKRVLSDASVQDHSDTYNNAEVTDDQEVVQGKKVKRRPRKKRRTTTLTNLPRTVNPTVNAEEPIPIPPKPTFPLLQPIAPPDAVGMSSNEAEETIKKLTSDLEAQSAKLRMYDETVRRVQETLTCQICLDVLRRPYALSPCGHVACHGCLLQWFQVPLEEEDVPKPKTCPHCRANIIRRPVEIFAIKDAVSGLLSSGLLKDIPEANEVPLDGDIWKGIFGTREGNALNDRLESTGLLDEADGVYRCLDCHTEILDHECQDCGRFYPLTPGDGHGEDVLGLAGRMMFPFFGGPRRGLDFDLIDDGELTESSRDEDDEDGHPMDMGPLAHGYGPAQDGFIDIDGSDGEDNEFRGFIDDEEDRQEGDGGRRAPIEISDDEDGNSDVVVMPARRRLRAAFIMDDDEDEEATAGDDGKSESGDENDAALMARGMFGFGGMPTWDDAAHDPNSDREEDEMSDHGEGRRQREYDEGRDYLHGQWAHDEDGAEEGYGSHDEGIYVMGEEDEGRGYADDDDEDYHAW</sequence>
<keyword evidence="1" id="KW-0862">Zinc</keyword>
<feature type="domain" description="RING-type" evidence="3">
    <location>
        <begin position="133"/>
        <end position="181"/>
    </location>
</feature>
<reference evidence="4 5" key="1">
    <citation type="journal article" date="2015" name="Fungal Genet. Biol.">
        <title>Evolution of novel wood decay mechanisms in Agaricales revealed by the genome sequences of Fistulina hepatica and Cylindrobasidium torrendii.</title>
        <authorList>
            <person name="Floudas D."/>
            <person name="Held B.W."/>
            <person name="Riley R."/>
            <person name="Nagy L.G."/>
            <person name="Koehler G."/>
            <person name="Ransdell A.S."/>
            <person name="Younus H."/>
            <person name="Chow J."/>
            <person name="Chiniquy J."/>
            <person name="Lipzen A."/>
            <person name="Tritt A."/>
            <person name="Sun H."/>
            <person name="Haridas S."/>
            <person name="LaButti K."/>
            <person name="Ohm R.A."/>
            <person name="Kues U."/>
            <person name="Blanchette R.A."/>
            <person name="Grigoriev I.V."/>
            <person name="Minto R.E."/>
            <person name="Hibbett D.S."/>
        </authorList>
    </citation>
    <scope>NUCLEOTIDE SEQUENCE [LARGE SCALE GENOMIC DNA]</scope>
    <source>
        <strain evidence="4 5">FP15055 ss-10</strain>
    </source>
</reference>
<feature type="region of interest" description="Disordered" evidence="2">
    <location>
        <begin position="403"/>
        <end position="526"/>
    </location>
</feature>
<dbReference type="PROSITE" id="PS50089">
    <property type="entry name" value="ZF_RING_2"/>
    <property type="match status" value="1"/>
</dbReference>
<dbReference type="SUPFAM" id="SSF57850">
    <property type="entry name" value="RING/U-box"/>
    <property type="match status" value="1"/>
</dbReference>
<feature type="compositionally biased region" description="Acidic residues" evidence="2">
    <location>
        <begin position="406"/>
        <end position="416"/>
    </location>
</feature>
<evidence type="ECO:0000256" key="2">
    <source>
        <dbReference type="SAM" id="MobiDB-lite"/>
    </source>
</evidence>
<gene>
    <name evidence="4" type="ORF">CYLTODRAFT_443997</name>
</gene>
<feature type="compositionally biased region" description="Acidic residues" evidence="2">
    <location>
        <begin position="315"/>
        <end position="325"/>
    </location>
</feature>
<keyword evidence="5" id="KW-1185">Reference proteome</keyword>
<name>A0A0D7BA89_9AGAR</name>
<dbReference type="InterPro" id="IPR013083">
    <property type="entry name" value="Znf_RING/FYVE/PHD"/>
</dbReference>
<evidence type="ECO:0000313" key="5">
    <source>
        <dbReference type="Proteomes" id="UP000054007"/>
    </source>
</evidence>
<dbReference type="InterPro" id="IPR047134">
    <property type="entry name" value="RNF4"/>
</dbReference>
<proteinExistence type="predicted"/>
<feature type="compositionally biased region" description="Basic residues" evidence="2">
    <location>
        <begin position="40"/>
        <end position="52"/>
    </location>
</feature>
<accession>A0A0D7BA89</accession>
<dbReference type="PANTHER" id="PTHR23041">
    <property type="entry name" value="RING FINGER DOMAIN-CONTAINING"/>
    <property type="match status" value="1"/>
</dbReference>
<feature type="region of interest" description="Disordered" evidence="2">
    <location>
        <begin position="315"/>
        <end position="389"/>
    </location>
</feature>
<feature type="compositionally biased region" description="Acidic residues" evidence="2">
    <location>
        <begin position="507"/>
        <end position="526"/>
    </location>
</feature>
<dbReference type="EMBL" id="KN880525">
    <property type="protein sequence ID" value="KIY67458.1"/>
    <property type="molecule type" value="Genomic_DNA"/>
</dbReference>
<evidence type="ECO:0000256" key="1">
    <source>
        <dbReference type="PROSITE-ProRule" id="PRU00175"/>
    </source>
</evidence>
<dbReference type="AlphaFoldDB" id="A0A0D7BA89"/>
<dbReference type="Gene3D" id="3.30.40.10">
    <property type="entry name" value="Zinc/RING finger domain, C3HC4 (zinc finger)"/>
    <property type="match status" value="1"/>
</dbReference>
<organism evidence="4 5">
    <name type="scientific">Cylindrobasidium torrendii FP15055 ss-10</name>
    <dbReference type="NCBI Taxonomy" id="1314674"/>
    <lineage>
        <taxon>Eukaryota</taxon>
        <taxon>Fungi</taxon>
        <taxon>Dikarya</taxon>
        <taxon>Basidiomycota</taxon>
        <taxon>Agaricomycotina</taxon>
        <taxon>Agaricomycetes</taxon>
        <taxon>Agaricomycetidae</taxon>
        <taxon>Agaricales</taxon>
        <taxon>Marasmiineae</taxon>
        <taxon>Physalacriaceae</taxon>
        <taxon>Cylindrobasidium</taxon>
    </lineage>
</organism>
<evidence type="ECO:0000259" key="3">
    <source>
        <dbReference type="PROSITE" id="PS50089"/>
    </source>
</evidence>
<dbReference type="GO" id="GO:0008270">
    <property type="term" value="F:zinc ion binding"/>
    <property type="evidence" value="ECO:0007669"/>
    <property type="project" value="UniProtKB-KW"/>
</dbReference>
<dbReference type="Pfam" id="PF13920">
    <property type="entry name" value="zf-C3HC4_3"/>
    <property type="match status" value="1"/>
</dbReference>